<dbReference type="Pfam" id="PF04932">
    <property type="entry name" value="Wzy_C"/>
    <property type="match status" value="1"/>
</dbReference>
<evidence type="ECO:0000256" key="2">
    <source>
        <dbReference type="ARBA" id="ARBA00022692"/>
    </source>
</evidence>
<sequence>MQFAWFVSLTAILLLRPADIIPLLQGLPLYQVVILVCVALSFGGIFRQLRARSLLENPISFCIVGLLAAVFLSHLSHFRFMSAVESGDFFLRICLFYFLLVAVIDSPKKFRRYLVALNVLIVILVAVALLQYHGAISIPELEAYHQREVDDESGEELFFERLCGPGIFNDPNDLCLVLAFGVMISLHLRDTSPSRLTGLFGLSPTPLLIYALAMTHSRGGLLTLGAGLLGYYGSRLGLKRAMPVLVVAGTLVLPLLSGRQTDISLSGGTGHDRVGLWREGMALFWYNPIFGIGMNEYVEEVGLVAHNSFVHGFVELGFFGGTCFVTIFAFSLQSLSALRGDKNLPTHRHLDGARNLLTASLFAFGMGFMSLSRVYFVPTYLLFGLITSYFNIIRGRASYRPPGINQSTLRGYGKISLCVLFGFYIFIKLSPR</sequence>
<evidence type="ECO:0000313" key="7">
    <source>
        <dbReference type="EMBL" id="QEH37845.1"/>
    </source>
</evidence>
<feature type="transmembrane region" description="Helical" evidence="5">
    <location>
        <begin position="58"/>
        <end position="77"/>
    </location>
</feature>
<dbReference type="RefSeq" id="WP_148597356.1">
    <property type="nucleotide sequence ID" value="NZ_CP042997.1"/>
</dbReference>
<dbReference type="Proteomes" id="UP000324233">
    <property type="component" value="Chromosome"/>
</dbReference>
<feature type="transmembrane region" description="Helical" evidence="5">
    <location>
        <begin position="207"/>
        <end position="229"/>
    </location>
</feature>
<evidence type="ECO:0000256" key="5">
    <source>
        <dbReference type="SAM" id="Phobius"/>
    </source>
</evidence>
<keyword evidence="2 5" id="KW-0812">Transmembrane</keyword>
<dbReference type="OrthoDB" id="871774at2"/>
<dbReference type="InterPro" id="IPR051533">
    <property type="entry name" value="WaaL-like"/>
</dbReference>
<evidence type="ECO:0000256" key="1">
    <source>
        <dbReference type="ARBA" id="ARBA00004141"/>
    </source>
</evidence>
<feature type="transmembrane region" description="Helical" evidence="5">
    <location>
        <begin position="28"/>
        <end position="46"/>
    </location>
</feature>
<keyword evidence="8" id="KW-1185">Reference proteome</keyword>
<keyword evidence="3 5" id="KW-1133">Transmembrane helix</keyword>
<evidence type="ECO:0000256" key="4">
    <source>
        <dbReference type="ARBA" id="ARBA00023136"/>
    </source>
</evidence>
<gene>
    <name evidence="7" type="ORF">OJF2_64370</name>
</gene>
<proteinExistence type="predicted"/>
<dbReference type="AlphaFoldDB" id="A0A5B9WCQ5"/>
<organism evidence="7 8">
    <name type="scientific">Aquisphaera giovannonii</name>
    <dbReference type="NCBI Taxonomy" id="406548"/>
    <lineage>
        <taxon>Bacteria</taxon>
        <taxon>Pseudomonadati</taxon>
        <taxon>Planctomycetota</taxon>
        <taxon>Planctomycetia</taxon>
        <taxon>Isosphaerales</taxon>
        <taxon>Isosphaeraceae</taxon>
        <taxon>Aquisphaera</taxon>
    </lineage>
</organism>
<feature type="domain" description="O-antigen ligase-related" evidence="6">
    <location>
        <begin position="207"/>
        <end position="325"/>
    </location>
</feature>
<evidence type="ECO:0000256" key="3">
    <source>
        <dbReference type="ARBA" id="ARBA00022989"/>
    </source>
</evidence>
<name>A0A5B9WCQ5_9BACT</name>
<dbReference type="PANTHER" id="PTHR37422">
    <property type="entry name" value="TEICHURONIC ACID BIOSYNTHESIS PROTEIN TUAE"/>
    <property type="match status" value="1"/>
</dbReference>
<feature type="transmembrane region" description="Helical" evidence="5">
    <location>
        <begin position="89"/>
        <end position="106"/>
    </location>
</feature>
<feature type="transmembrane region" description="Helical" evidence="5">
    <location>
        <begin position="409"/>
        <end position="427"/>
    </location>
</feature>
<feature type="transmembrane region" description="Helical" evidence="5">
    <location>
        <begin position="241"/>
        <end position="257"/>
    </location>
</feature>
<dbReference type="KEGG" id="agv:OJF2_64370"/>
<evidence type="ECO:0000313" key="8">
    <source>
        <dbReference type="Proteomes" id="UP000324233"/>
    </source>
</evidence>
<comment type="subcellular location">
    <subcellularLocation>
        <location evidence="1">Membrane</location>
        <topology evidence="1">Multi-pass membrane protein</topology>
    </subcellularLocation>
</comment>
<dbReference type="PANTHER" id="PTHR37422:SF13">
    <property type="entry name" value="LIPOPOLYSACCHARIDE BIOSYNTHESIS PROTEIN PA4999-RELATED"/>
    <property type="match status" value="1"/>
</dbReference>
<keyword evidence="4 5" id="KW-0472">Membrane</keyword>
<feature type="transmembrane region" description="Helical" evidence="5">
    <location>
        <begin position="309"/>
        <end position="332"/>
    </location>
</feature>
<reference evidence="7 8" key="1">
    <citation type="submission" date="2019-08" db="EMBL/GenBank/DDBJ databases">
        <title>Deep-cultivation of Planctomycetes and their phenomic and genomic characterization uncovers novel biology.</title>
        <authorList>
            <person name="Wiegand S."/>
            <person name="Jogler M."/>
            <person name="Boedeker C."/>
            <person name="Pinto D."/>
            <person name="Vollmers J."/>
            <person name="Rivas-Marin E."/>
            <person name="Kohn T."/>
            <person name="Peeters S.H."/>
            <person name="Heuer A."/>
            <person name="Rast P."/>
            <person name="Oberbeckmann S."/>
            <person name="Bunk B."/>
            <person name="Jeske O."/>
            <person name="Meyerdierks A."/>
            <person name="Storesund J.E."/>
            <person name="Kallscheuer N."/>
            <person name="Luecker S."/>
            <person name="Lage O.M."/>
            <person name="Pohl T."/>
            <person name="Merkel B.J."/>
            <person name="Hornburger P."/>
            <person name="Mueller R.-W."/>
            <person name="Bruemmer F."/>
            <person name="Labrenz M."/>
            <person name="Spormann A.M."/>
            <person name="Op den Camp H."/>
            <person name="Overmann J."/>
            <person name="Amann R."/>
            <person name="Jetten M.S.M."/>
            <person name="Mascher T."/>
            <person name="Medema M.H."/>
            <person name="Devos D.P."/>
            <person name="Kaster A.-K."/>
            <person name="Ovreas L."/>
            <person name="Rohde M."/>
            <person name="Galperin M.Y."/>
            <person name="Jogler C."/>
        </authorList>
    </citation>
    <scope>NUCLEOTIDE SEQUENCE [LARGE SCALE GENOMIC DNA]</scope>
    <source>
        <strain evidence="7 8">OJF2</strain>
    </source>
</reference>
<accession>A0A5B9WCQ5</accession>
<feature type="transmembrane region" description="Helical" evidence="5">
    <location>
        <begin position="113"/>
        <end position="132"/>
    </location>
</feature>
<protein>
    <recommendedName>
        <fullName evidence="6">O-antigen ligase-related domain-containing protein</fullName>
    </recommendedName>
</protein>
<evidence type="ECO:0000259" key="6">
    <source>
        <dbReference type="Pfam" id="PF04932"/>
    </source>
</evidence>
<dbReference type="EMBL" id="CP042997">
    <property type="protein sequence ID" value="QEH37845.1"/>
    <property type="molecule type" value="Genomic_DNA"/>
</dbReference>
<dbReference type="GO" id="GO:0016020">
    <property type="term" value="C:membrane"/>
    <property type="evidence" value="ECO:0007669"/>
    <property type="project" value="UniProtKB-SubCell"/>
</dbReference>
<dbReference type="InterPro" id="IPR007016">
    <property type="entry name" value="O-antigen_ligase-rel_domated"/>
</dbReference>
<feature type="transmembrane region" description="Helical" evidence="5">
    <location>
        <begin position="377"/>
        <end position="397"/>
    </location>
</feature>